<dbReference type="InterPro" id="IPR036457">
    <property type="entry name" value="PPM-type-like_dom_sf"/>
</dbReference>
<dbReference type="KEGG" id="osu:NT6N_19670"/>
<reference evidence="2" key="1">
    <citation type="submission" date="2024-07" db="EMBL/GenBank/DDBJ databases">
        <title>Complete genome sequence of Verrucomicrobiaceae bacterium NT6N.</title>
        <authorList>
            <person name="Huang C."/>
            <person name="Takami H."/>
            <person name="Hamasaki K."/>
        </authorList>
    </citation>
    <scope>NUCLEOTIDE SEQUENCE</scope>
    <source>
        <strain evidence="2">NT6N</strain>
    </source>
</reference>
<dbReference type="InterPro" id="IPR001932">
    <property type="entry name" value="PPM-type_phosphatase-like_dom"/>
</dbReference>
<organism evidence="2">
    <name type="scientific">Oceaniferula spumae</name>
    <dbReference type="NCBI Taxonomy" id="2979115"/>
    <lineage>
        <taxon>Bacteria</taxon>
        <taxon>Pseudomonadati</taxon>
        <taxon>Verrucomicrobiota</taxon>
        <taxon>Verrucomicrobiia</taxon>
        <taxon>Verrucomicrobiales</taxon>
        <taxon>Verrucomicrobiaceae</taxon>
        <taxon>Oceaniferula</taxon>
    </lineage>
</organism>
<dbReference type="EMBL" id="AP026866">
    <property type="protein sequence ID" value="BDS06927.1"/>
    <property type="molecule type" value="Genomic_DNA"/>
</dbReference>
<protein>
    <recommendedName>
        <fullName evidence="1">PPM-type phosphatase domain-containing protein</fullName>
    </recommendedName>
</protein>
<sequence>MLKIDQDFAGRQIPGDRPYQEDAQGFASLVENSESEVEVLLVVLADGMGGENAGDHASSSVVLRFVEFCHEFESTDRMTMQQMLLCAMNTANNGLAADIETDPMLEGMGTTILAAVVSQDSLYWLSVGDSPLYLYRDGCLEQLNEDHSMMPLLERQVEDGFLHESQLATHPERNVLRAALTGEEITLVDCPQEGFRLLPGDVVIVASDGIQTLDEEQILDCIEKNLTLTADEITRELIEAVKAAAKPRQDNASINVIRIPN</sequence>
<dbReference type="PROSITE" id="PS51746">
    <property type="entry name" value="PPM_2"/>
    <property type="match status" value="1"/>
</dbReference>
<evidence type="ECO:0000259" key="1">
    <source>
        <dbReference type="PROSITE" id="PS51746"/>
    </source>
</evidence>
<accession>A0AAT9FLU7</accession>
<name>A0AAT9FLU7_9BACT</name>
<evidence type="ECO:0000313" key="2">
    <source>
        <dbReference type="EMBL" id="BDS06927.1"/>
    </source>
</evidence>
<dbReference type="SMART" id="SM00332">
    <property type="entry name" value="PP2Cc"/>
    <property type="match status" value="1"/>
</dbReference>
<dbReference type="AlphaFoldDB" id="A0AAT9FLU7"/>
<gene>
    <name evidence="2" type="ORF">NT6N_19670</name>
</gene>
<dbReference type="SUPFAM" id="SSF81606">
    <property type="entry name" value="PP2C-like"/>
    <property type="match status" value="1"/>
</dbReference>
<dbReference type="SMART" id="SM00331">
    <property type="entry name" value="PP2C_SIG"/>
    <property type="match status" value="1"/>
</dbReference>
<proteinExistence type="predicted"/>
<feature type="domain" description="PPM-type phosphatase" evidence="1">
    <location>
        <begin position="5"/>
        <end position="259"/>
    </location>
</feature>
<dbReference type="Gene3D" id="3.60.40.10">
    <property type="entry name" value="PPM-type phosphatase domain"/>
    <property type="match status" value="1"/>
</dbReference>
<dbReference type="CDD" id="cd00143">
    <property type="entry name" value="PP2Cc"/>
    <property type="match status" value="1"/>
</dbReference>
<dbReference type="Pfam" id="PF13672">
    <property type="entry name" value="PP2C_2"/>
    <property type="match status" value="1"/>
</dbReference>